<evidence type="ECO:0000313" key="5">
    <source>
        <dbReference type="Proteomes" id="UP000030302"/>
    </source>
</evidence>
<dbReference type="NCBIfam" id="NF003967">
    <property type="entry name" value="PRK05461.1"/>
    <property type="match status" value="1"/>
</dbReference>
<dbReference type="PANTHER" id="PTHR14289:SF16">
    <property type="entry name" value="POLYMERASE DELTA-INTERACTING PROTEIN 2"/>
    <property type="match status" value="1"/>
</dbReference>
<dbReference type="EMBL" id="CP009962">
    <property type="protein sequence ID" value="AIY39935.1"/>
    <property type="molecule type" value="Genomic_DNA"/>
</dbReference>
<dbReference type="STRING" id="279058.LT85_0775"/>
<dbReference type="InterPro" id="IPR023065">
    <property type="entry name" value="Uncharacterised_ApaG"/>
</dbReference>
<dbReference type="RefSeq" id="WP_038485530.1">
    <property type="nucleotide sequence ID" value="NZ_CP009962.1"/>
</dbReference>
<dbReference type="PANTHER" id="PTHR14289">
    <property type="entry name" value="F-BOX ONLY PROTEIN 3"/>
    <property type="match status" value="1"/>
</dbReference>
<name>A0A0A1F817_9BURK</name>
<dbReference type="OrthoDB" id="9795226at2"/>
<organism evidence="4 5">
    <name type="scientific">Collimonas arenae</name>
    <dbReference type="NCBI Taxonomy" id="279058"/>
    <lineage>
        <taxon>Bacteria</taxon>
        <taxon>Pseudomonadati</taxon>
        <taxon>Pseudomonadota</taxon>
        <taxon>Betaproteobacteria</taxon>
        <taxon>Burkholderiales</taxon>
        <taxon>Oxalobacteraceae</taxon>
        <taxon>Collimonas</taxon>
    </lineage>
</organism>
<dbReference type="KEGG" id="care:LT85_0775"/>
<feature type="domain" description="ApaG" evidence="3">
    <location>
        <begin position="1"/>
        <end position="124"/>
    </location>
</feature>
<dbReference type="PROSITE" id="PS51087">
    <property type="entry name" value="APAG"/>
    <property type="match status" value="1"/>
</dbReference>
<dbReference type="HAMAP" id="MF_00791">
    <property type="entry name" value="ApaG"/>
    <property type="match status" value="1"/>
</dbReference>
<evidence type="ECO:0000259" key="3">
    <source>
        <dbReference type="PROSITE" id="PS51087"/>
    </source>
</evidence>
<evidence type="ECO:0000313" key="4">
    <source>
        <dbReference type="EMBL" id="AIY39935.1"/>
    </source>
</evidence>
<dbReference type="SUPFAM" id="SSF110069">
    <property type="entry name" value="ApaG-like"/>
    <property type="match status" value="1"/>
</dbReference>
<proteinExistence type="inferred from homology"/>
<gene>
    <name evidence="2 4" type="primary">apaG</name>
    <name evidence="4" type="ORF">LT85_0775</name>
</gene>
<dbReference type="Pfam" id="PF04379">
    <property type="entry name" value="DUF525"/>
    <property type="match status" value="1"/>
</dbReference>
<dbReference type="HOGENOM" id="CLU_128074_0_0_4"/>
<keyword evidence="5" id="KW-1185">Reference proteome</keyword>
<evidence type="ECO:0000256" key="2">
    <source>
        <dbReference type="HAMAP-Rule" id="MF_00791"/>
    </source>
</evidence>
<dbReference type="Proteomes" id="UP000030302">
    <property type="component" value="Chromosome"/>
</dbReference>
<dbReference type="GO" id="GO:0070987">
    <property type="term" value="P:error-free translesion synthesis"/>
    <property type="evidence" value="ECO:0007669"/>
    <property type="project" value="TreeGrafter"/>
</dbReference>
<dbReference type="Gene3D" id="2.60.40.1470">
    <property type="entry name" value="ApaG domain"/>
    <property type="match status" value="1"/>
</dbReference>
<reference evidence="5" key="1">
    <citation type="journal article" date="2014" name="Soil Biol. Biochem.">
        <title>Structure and function of bacterial communities in ageing soils: Insights from the Mendocino ecological staircase.</title>
        <authorList>
            <person name="Uroz S."/>
            <person name="Tech J.J."/>
            <person name="Sawaya N.A."/>
            <person name="Frey-Klett P."/>
            <person name="Leveau J.H.J."/>
        </authorList>
    </citation>
    <scope>NUCLEOTIDE SEQUENCE [LARGE SCALE GENOMIC DNA]</scope>
    <source>
        <strain evidence="5">Cal35</strain>
    </source>
</reference>
<sequence>MAAYEFTVTVRTQYLEEQSQPDSSHYVFAYAITIKNTGQVAAQLISRHWVITDANNHVEEVRGLGVVGHQPLLQPGEQFEYTSGTSMATPQGSMLGEYFCVAEDGEQFEARIPEFILSLPRTLH</sequence>
<dbReference type="InterPro" id="IPR036767">
    <property type="entry name" value="ApaG_sf"/>
</dbReference>
<dbReference type="AlphaFoldDB" id="A0A0A1F817"/>
<protein>
    <recommendedName>
        <fullName evidence="1 2">Protein ApaG</fullName>
    </recommendedName>
</protein>
<accession>A0A0A1F817</accession>
<dbReference type="InterPro" id="IPR007474">
    <property type="entry name" value="ApaG_domain"/>
</dbReference>
<evidence type="ECO:0000256" key="1">
    <source>
        <dbReference type="ARBA" id="ARBA00017693"/>
    </source>
</evidence>